<dbReference type="GO" id="GO:0009055">
    <property type="term" value="F:electron transfer activity"/>
    <property type="evidence" value="ECO:0007669"/>
    <property type="project" value="InterPro"/>
</dbReference>
<dbReference type="EMBL" id="JBDKWZ010000012">
    <property type="protein sequence ID" value="MEN7550208.1"/>
    <property type="molecule type" value="Genomic_DNA"/>
</dbReference>
<feature type="signal peptide" evidence="1">
    <location>
        <begin position="1"/>
        <end position="22"/>
    </location>
</feature>
<evidence type="ECO:0008006" key="4">
    <source>
        <dbReference type="Google" id="ProtNLM"/>
    </source>
</evidence>
<feature type="chain" id="PRO_5043779556" description="Monoheme cytochrome c" evidence="1">
    <location>
        <begin position="23"/>
        <end position="141"/>
    </location>
</feature>
<accession>A0AAW9S8J7</accession>
<proteinExistence type="predicted"/>
<dbReference type="SUPFAM" id="SSF46626">
    <property type="entry name" value="Cytochrome c"/>
    <property type="match status" value="1"/>
</dbReference>
<keyword evidence="1" id="KW-0732">Signal</keyword>
<dbReference type="InterPro" id="IPR036909">
    <property type="entry name" value="Cyt_c-like_dom_sf"/>
</dbReference>
<dbReference type="RefSeq" id="WP_346822987.1">
    <property type="nucleotide sequence ID" value="NZ_JBDKWZ010000012.1"/>
</dbReference>
<evidence type="ECO:0000313" key="2">
    <source>
        <dbReference type="EMBL" id="MEN7550208.1"/>
    </source>
</evidence>
<organism evidence="2 3">
    <name type="scientific">Rapidithrix thailandica</name>
    <dbReference type="NCBI Taxonomy" id="413964"/>
    <lineage>
        <taxon>Bacteria</taxon>
        <taxon>Pseudomonadati</taxon>
        <taxon>Bacteroidota</taxon>
        <taxon>Cytophagia</taxon>
        <taxon>Cytophagales</taxon>
        <taxon>Flammeovirgaceae</taxon>
        <taxon>Rapidithrix</taxon>
    </lineage>
</organism>
<keyword evidence="3" id="KW-1185">Reference proteome</keyword>
<dbReference type="PROSITE" id="PS51257">
    <property type="entry name" value="PROKAR_LIPOPROTEIN"/>
    <property type="match status" value="1"/>
</dbReference>
<dbReference type="GO" id="GO:0020037">
    <property type="term" value="F:heme binding"/>
    <property type="evidence" value="ECO:0007669"/>
    <property type="project" value="InterPro"/>
</dbReference>
<name>A0AAW9S8J7_9BACT</name>
<gene>
    <name evidence="2" type="ORF">AAG747_19970</name>
</gene>
<evidence type="ECO:0000313" key="3">
    <source>
        <dbReference type="Proteomes" id="UP001403385"/>
    </source>
</evidence>
<comment type="caution">
    <text evidence="2">The sequence shown here is derived from an EMBL/GenBank/DDBJ whole genome shotgun (WGS) entry which is preliminary data.</text>
</comment>
<dbReference type="Gene3D" id="1.10.760.10">
    <property type="entry name" value="Cytochrome c-like domain"/>
    <property type="match status" value="1"/>
</dbReference>
<evidence type="ECO:0000256" key="1">
    <source>
        <dbReference type="SAM" id="SignalP"/>
    </source>
</evidence>
<sequence length="141" mass="16549">MHKYLKIKQLFFFLVLALGWYACTDDTSRKDEQAEEKPVETEVVKEEVFDIDSATGLVIDTGFQMVRANCIACHSANLVTQNRASRDGWKEMIRWMQESQNLWDLGPNEELILDYLAKHYAPKMTGRRARLKDIEWYELKD</sequence>
<protein>
    <recommendedName>
        <fullName evidence="4">Monoheme cytochrome c</fullName>
    </recommendedName>
</protein>
<reference evidence="2 3" key="1">
    <citation type="submission" date="2024-04" db="EMBL/GenBank/DDBJ databases">
        <title>Novel genus in family Flammeovirgaceae.</title>
        <authorList>
            <person name="Nguyen T.H."/>
            <person name="Vuong T.Q."/>
            <person name="Le H."/>
            <person name="Kim S.-G."/>
        </authorList>
    </citation>
    <scope>NUCLEOTIDE SEQUENCE [LARGE SCALE GENOMIC DNA]</scope>
    <source>
        <strain evidence="2 3">JCM 23209</strain>
    </source>
</reference>
<dbReference type="Proteomes" id="UP001403385">
    <property type="component" value="Unassembled WGS sequence"/>
</dbReference>
<dbReference type="AlphaFoldDB" id="A0AAW9S8J7"/>